<proteinExistence type="predicted"/>
<keyword evidence="1" id="KW-0521">NADP</keyword>
<name>A0A178ZNF9_9EURO</name>
<dbReference type="SUPFAM" id="SSF51735">
    <property type="entry name" value="NAD(P)-binding Rossmann-fold domains"/>
    <property type="match status" value="1"/>
</dbReference>
<dbReference type="PANTHER" id="PTHR47706:SF11">
    <property type="entry name" value="ISOFLAVONE REDUCTASE FAMILY PROTEIN (AFU_ORTHOLOGUE AFUA_1G12510)"/>
    <property type="match status" value="1"/>
</dbReference>
<dbReference type="Proteomes" id="UP000078343">
    <property type="component" value="Unassembled WGS sequence"/>
</dbReference>
<keyword evidence="2" id="KW-0560">Oxidoreductase</keyword>
<dbReference type="RefSeq" id="XP_018694731.1">
    <property type="nucleotide sequence ID" value="XM_018835081.1"/>
</dbReference>
<dbReference type="EMBL" id="LVYI01000003">
    <property type="protein sequence ID" value="OAP61364.1"/>
    <property type="molecule type" value="Genomic_DNA"/>
</dbReference>
<evidence type="ECO:0000313" key="5">
    <source>
        <dbReference type="Proteomes" id="UP000078343"/>
    </source>
</evidence>
<dbReference type="AlphaFoldDB" id="A0A178ZNF9"/>
<dbReference type="Gene3D" id="3.90.25.10">
    <property type="entry name" value="UDP-galactose 4-epimerase, domain 1"/>
    <property type="match status" value="1"/>
</dbReference>
<dbReference type="PANTHER" id="PTHR47706">
    <property type="entry name" value="NMRA-LIKE FAMILY PROTEIN"/>
    <property type="match status" value="1"/>
</dbReference>
<dbReference type="Gene3D" id="3.40.50.720">
    <property type="entry name" value="NAD(P)-binding Rossmann-like Domain"/>
    <property type="match status" value="1"/>
</dbReference>
<dbReference type="STRING" id="1367422.A0A178ZNF9"/>
<reference evidence="4 5" key="1">
    <citation type="submission" date="2016-04" db="EMBL/GenBank/DDBJ databases">
        <title>Draft genome of Fonsecaea erecta CBS 125763.</title>
        <authorList>
            <person name="Weiss V.A."/>
            <person name="Vicente V.A."/>
            <person name="Raittz R.T."/>
            <person name="Moreno L.F."/>
            <person name="De Souza E.M."/>
            <person name="Pedrosa F.O."/>
            <person name="Steffens M.B."/>
            <person name="Faoro H."/>
            <person name="Tadra-Sfeir M.Z."/>
            <person name="Najafzadeh M.J."/>
            <person name="Felipe M.S."/>
            <person name="Teixeira M."/>
            <person name="Sun J."/>
            <person name="Xi L."/>
            <person name="Gomes R."/>
            <person name="De Azevedo C.M."/>
            <person name="Salgado C.G."/>
            <person name="Da Silva M.B."/>
            <person name="Nascimento M.F."/>
            <person name="Queiroz-Telles F."/>
            <person name="Attili D.S."/>
            <person name="Gorbushina A."/>
        </authorList>
    </citation>
    <scope>NUCLEOTIDE SEQUENCE [LARGE SCALE GENOMIC DNA]</scope>
    <source>
        <strain evidence="4 5">CBS 125763</strain>
    </source>
</reference>
<dbReference type="OrthoDB" id="9974981at2759"/>
<gene>
    <name evidence="4" type="ORF">AYL99_03567</name>
</gene>
<dbReference type="Pfam" id="PF05368">
    <property type="entry name" value="NmrA"/>
    <property type="match status" value="1"/>
</dbReference>
<sequence>MAYSVLLLGATSRVGRKTLEELAQHRRHFSRVAFLLSPPDTASEKQIENGPTIVERVFGNPSDLDSYKGFQIVVSTVEDDVCTKQTEYAEAAFAGGVKHLYSAEYGPDLNHPAVKDELYFAGKIAVRKYIEERMQADASLGFTCLMTGALSDFLLESNILGLSEDQRSVVYLGNPDARVSVTHSDDVAKLIVASLLPHHLSELNLRRYLCFAASTLPSLSLFDAISYVLRHPIDVTYEDTLYASSSSYRNEEQQKAPLGSDIQQSFRRSVGFGGFELKEQDIANSGAKFRHEVKAKTWTQVVHEFFTSADRQTALVKP</sequence>
<evidence type="ECO:0000259" key="3">
    <source>
        <dbReference type="Pfam" id="PF05368"/>
    </source>
</evidence>
<dbReference type="InterPro" id="IPR051609">
    <property type="entry name" value="NmrA/Isoflavone_reductase-like"/>
</dbReference>
<evidence type="ECO:0000256" key="2">
    <source>
        <dbReference type="ARBA" id="ARBA00023002"/>
    </source>
</evidence>
<dbReference type="GO" id="GO:0016491">
    <property type="term" value="F:oxidoreductase activity"/>
    <property type="evidence" value="ECO:0007669"/>
    <property type="project" value="UniProtKB-KW"/>
</dbReference>
<dbReference type="InterPro" id="IPR008030">
    <property type="entry name" value="NmrA-like"/>
</dbReference>
<dbReference type="InterPro" id="IPR036291">
    <property type="entry name" value="NAD(P)-bd_dom_sf"/>
</dbReference>
<evidence type="ECO:0000313" key="4">
    <source>
        <dbReference type="EMBL" id="OAP61364.1"/>
    </source>
</evidence>
<accession>A0A178ZNF9</accession>
<comment type="caution">
    <text evidence="4">The sequence shown here is derived from an EMBL/GenBank/DDBJ whole genome shotgun (WGS) entry which is preliminary data.</text>
</comment>
<keyword evidence="5" id="KW-1185">Reference proteome</keyword>
<organism evidence="4 5">
    <name type="scientific">Fonsecaea erecta</name>
    <dbReference type="NCBI Taxonomy" id="1367422"/>
    <lineage>
        <taxon>Eukaryota</taxon>
        <taxon>Fungi</taxon>
        <taxon>Dikarya</taxon>
        <taxon>Ascomycota</taxon>
        <taxon>Pezizomycotina</taxon>
        <taxon>Eurotiomycetes</taxon>
        <taxon>Chaetothyriomycetidae</taxon>
        <taxon>Chaetothyriales</taxon>
        <taxon>Herpotrichiellaceae</taxon>
        <taxon>Fonsecaea</taxon>
    </lineage>
</organism>
<dbReference type="GeneID" id="30007736"/>
<feature type="domain" description="NmrA-like" evidence="3">
    <location>
        <begin position="4"/>
        <end position="193"/>
    </location>
</feature>
<evidence type="ECO:0000256" key="1">
    <source>
        <dbReference type="ARBA" id="ARBA00022857"/>
    </source>
</evidence>
<protein>
    <recommendedName>
        <fullName evidence="3">NmrA-like domain-containing protein</fullName>
    </recommendedName>
</protein>